<feature type="non-terminal residue" evidence="2">
    <location>
        <position position="1"/>
    </location>
</feature>
<name>A0A812S4U4_9DINO</name>
<feature type="non-terminal residue" evidence="2">
    <location>
        <position position="1456"/>
    </location>
</feature>
<protein>
    <submittedName>
        <fullName evidence="2">TOP2 protein</fullName>
    </submittedName>
</protein>
<evidence type="ECO:0000313" key="3">
    <source>
        <dbReference type="Proteomes" id="UP000601435"/>
    </source>
</evidence>
<reference evidence="2" key="1">
    <citation type="submission" date="2021-02" db="EMBL/GenBank/DDBJ databases">
        <authorList>
            <person name="Dougan E. K."/>
            <person name="Rhodes N."/>
            <person name="Thang M."/>
            <person name="Chan C."/>
        </authorList>
    </citation>
    <scope>NUCLEOTIDE SEQUENCE</scope>
</reference>
<dbReference type="SUPFAM" id="SSF56349">
    <property type="entry name" value="DNA breaking-rejoining enzymes"/>
    <property type="match status" value="1"/>
</dbReference>
<comment type="caution">
    <text evidence="2">The sequence shown here is derived from an EMBL/GenBank/DDBJ whole genome shotgun (WGS) entry which is preliminary data.</text>
</comment>
<feature type="region of interest" description="Disordered" evidence="1">
    <location>
        <begin position="254"/>
        <end position="296"/>
    </location>
</feature>
<sequence>LVCASSGVVAPYVASAPIAALPRDRDAQVLCVPVLLRPGGFLLALPTGSVPPALLSAGAEAEATGMHGPSTTLEVAAVEEDEDGSERPVSDSLSVLLVDLSDEALQFLAPYDSEAGLTVVSFDPVHPDRFPSAEDLLVLARSWLRAAAHDRAAFYTAAEEEKEPREAPGGDAPVEAPTGQKPPKPKRVTTGQLANQLSALLEVMPKVTGQLEQLAFRQAALEEQVKAGAQVPQPPVPVLQQAPGMPSSLANVFGPPPKVRHRLAGPPPQVPSAGDGLARPPLDLETPGQAEGEVSAALTQQSNALTMLVTHLISQASEASADFGGGASGSGLSSKGSARREKLQAELANYTGAFMVSVAQAGARRMNPTAPPPRSLAELRSSPAPFRFTEYVERYGGYQHQRELGLIQYMLCQVTDLLLSREVDGTLDLLSLMHVAVEQAAQDHGKWEVAYVLSLFPDPPGQVFQSRSSAQNPRLKAWAPLCPAPWATTALAYLKEADAIMARRSEAVSVAQPKKPADQEAPRALSLFAALWGPPGLSSAANPDAIAASPAVDFLSRSGLCLWLFDFFAPGGKPAPANALFPLPLPFFGQFSRPPPPPNEVQRKALHYLGRLVLAVQSERTSLTQGWPPMATAAYARAGIIGSDDKDVQDEDLAVCMGAEIDSSPATRSLGLALVGAPRQKRIAIAAISLEVARLPCTTDHLHLSLLGGWTSILLYKRPLMSIVSEAYHLVDATKEKGAIVRADLARDASRVLWGASLGPSSSARFFEELLEDHPKLVGEFGWKIGPVLSPQHSPEYDLAEGLLLGGPTGLGALGQRPWKATALQPEVLESVVAWEGAPFKGKARALSFGFVTGLSFLQGAFAEGPSGSTGWGRLAFAFDRVIAARLEAVEAHLLDTENLESPLVNQYALGLTWKVAKAWRWPRPVHINLLETACLYRLLCYLARRGELAKRFCALCDSNVAKCSVSKGRSPSRALRRGLRRIAAVATAFGLAVQVPFCPTRLMPADHPSRDAPLPEPIPGFLGPSWTLAEIRSLASLPKLRRWASNWARLLLLVSAYKPPLLSQHRFAGLSFRAFVPPCLDFDATLGYPGEGPVVWFWVLLLFGFRAKGVSLGESHGLLPRNAADLARQAKRGRSVLPQGRGVEQKTEARRETLWAAFLEWLEATGVDSKLFTQTDGIVDIDNINAVLSKYGRELYANGRPYSHFSETINAFAAKTPKCRRLLQPAWDTAFGWRRAEPIQHHAAMPWQVLCSCVALAFLWGWPLVAGALALCWGGLLRPGELTSAYRSDLVLPGDIECSMPFAWFSIREPKTRYSAARHQSVKIDHPDILDVISIAYAPLRAGSKLWPCSGQTLRTRLRQLLDALKIPAVPTQGARHLELASLRAGGASWMMLVCEDPGLVQRRGRWLSARVFEIYIQEVGTLQFLPALPAEARYRIRRALEEYHSLVQAARFLQ</sequence>
<dbReference type="Proteomes" id="UP000601435">
    <property type="component" value="Unassembled WGS sequence"/>
</dbReference>
<evidence type="ECO:0000313" key="2">
    <source>
        <dbReference type="EMBL" id="CAE7467121.1"/>
    </source>
</evidence>
<dbReference type="InterPro" id="IPR011010">
    <property type="entry name" value="DNA_brk_join_enz"/>
</dbReference>
<keyword evidence="3" id="KW-1185">Reference proteome</keyword>
<evidence type="ECO:0000256" key="1">
    <source>
        <dbReference type="SAM" id="MobiDB-lite"/>
    </source>
</evidence>
<dbReference type="EMBL" id="CAJNJA010020931">
    <property type="protein sequence ID" value="CAE7467121.1"/>
    <property type="molecule type" value="Genomic_DNA"/>
</dbReference>
<organism evidence="2 3">
    <name type="scientific">Symbiodinium necroappetens</name>
    <dbReference type="NCBI Taxonomy" id="1628268"/>
    <lineage>
        <taxon>Eukaryota</taxon>
        <taxon>Sar</taxon>
        <taxon>Alveolata</taxon>
        <taxon>Dinophyceae</taxon>
        <taxon>Suessiales</taxon>
        <taxon>Symbiodiniaceae</taxon>
        <taxon>Symbiodinium</taxon>
    </lineage>
</organism>
<accession>A0A812S4U4</accession>
<gene>
    <name evidence="2" type="primary">TOP2</name>
    <name evidence="2" type="ORF">SNEC2469_LOCUS13124</name>
</gene>
<proteinExistence type="predicted"/>
<feature type="region of interest" description="Disordered" evidence="1">
    <location>
        <begin position="157"/>
        <end position="189"/>
    </location>
</feature>
<dbReference type="GO" id="GO:0003677">
    <property type="term" value="F:DNA binding"/>
    <property type="evidence" value="ECO:0007669"/>
    <property type="project" value="InterPro"/>
</dbReference>
<dbReference type="OrthoDB" id="434360at2759"/>